<dbReference type="GO" id="GO:0034703">
    <property type="term" value="C:cation channel complex"/>
    <property type="evidence" value="ECO:0007669"/>
    <property type="project" value="TreeGrafter"/>
</dbReference>
<feature type="compositionally biased region" description="Polar residues" evidence="1">
    <location>
        <begin position="1"/>
        <end position="10"/>
    </location>
</feature>
<feature type="compositionally biased region" description="Polar residues" evidence="1">
    <location>
        <begin position="242"/>
        <end position="258"/>
    </location>
</feature>
<evidence type="ECO:0000256" key="1">
    <source>
        <dbReference type="SAM" id="MobiDB-lite"/>
    </source>
</evidence>
<dbReference type="Proteomes" id="UP001049176">
    <property type="component" value="Chromosome 3"/>
</dbReference>
<dbReference type="PANTHER" id="PTHR31781">
    <property type="entry name" value="UNC80"/>
    <property type="match status" value="1"/>
</dbReference>
<dbReference type="SUPFAM" id="SSF48371">
    <property type="entry name" value="ARM repeat"/>
    <property type="match status" value="1"/>
</dbReference>
<evidence type="ECO:0000259" key="2">
    <source>
        <dbReference type="Pfam" id="PF19424"/>
    </source>
</evidence>
<feature type="compositionally biased region" description="Polar residues" evidence="1">
    <location>
        <begin position="128"/>
        <end position="145"/>
    </location>
</feature>
<dbReference type="Pfam" id="PF19424">
    <property type="entry name" value="UNC80"/>
    <property type="match status" value="1"/>
</dbReference>
<feature type="region of interest" description="Disordered" evidence="1">
    <location>
        <begin position="2211"/>
        <end position="2243"/>
    </location>
</feature>
<name>A0A9P7S4U4_9AGAR</name>
<protein>
    <submittedName>
        <fullName evidence="4">Uncharacterized protein</fullName>
    </submittedName>
</protein>
<organism evidence="4 5">
    <name type="scientific">Marasmius oreades</name>
    <name type="common">fairy-ring Marasmius</name>
    <dbReference type="NCBI Taxonomy" id="181124"/>
    <lineage>
        <taxon>Eukaryota</taxon>
        <taxon>Fungi</taxon>
        <taxon>Dikarya</taxon>
        <taxon>Basidiomycota</taxon>
        <taxon>Agaricomycotina</taxon>
        <taxon>Agaricomycetes</taxon>
        <taxon>Agaricomycetidae</taxon>
        <taxon>Agaricales</taxon>
        <taxon>Marasmiineae</taxon>
        <taxon>Marasmiaceae</taxon>
        <taxon>Marasmius</taxon>
    </lineage>
</organism>
<feature type="region of interest" description="Disordered" evidence="1">
    <location>
        <begin position="2277"/>
        <end position="2301"/>
    </location>
</feature>
<reference evidence="4" key="1">
    <citation type="journal article" date="2021" name="Genome Biol. Evol.">
        <title>The assembled and annotated genome of the fairy-ring fungus Marasmius oreades.</title>
        <authorList>
            <person name="Hiltunen M."/>
            <person name="Ament-Velasquez S.L."/>
            <person name="Johannesson H."/>
        </authorList>
    </citation>
    <scope>NUCLEOTIDE SEQUENCE</scope>
    <source>
        <strain evidence="4">03SP1</strain>
    </source>
</reference>
<dbReference type="PANTHER" id="PTHR31781:SF1">
    <property type="entry name" value="PROTEIN UNC-80 HOMOLOG"/>
    <property type="match status" value="1"/>
</dbReference>
<feature type="domain" description="Protein UNC80 C-terminal" evidence="3">
    <location>
        <begin position="1503"/>
        <end position="1631"/>
    </location>
</feature>
<dbReference type="OrthoDB" id="5584001at2759"/>
<dbReference type="RefSeq" id="XP_043011822.1">
    <property type="nucleotide sequence ID" value="XM_043150732.1"/>
</dbReference>
<keyword evidence="5" id="KW-1185">Reference proteome</keyword>
<feature type="region of interest" description="Disordered" evidence="1">
    <location>
        <begin position="242"/>
        <end position="266"/>
    </location>
</feature>
<feature type="region of interest" description="Disordered" evidence="1">
    <location>
        <begin position="1"/>
        <end position="171"/>
    </location>
</feature>
<feature type="compositionally biased region" description="Polar residues" evidence="1">
    <location>
        <begin position="2278"/>
        <end position="2299"/>
    </location>
</feature>
<dbReference type="KEGG" id="more:E1B28_006112"/>
<feature type="compositionally biased region" description="Low complexity" evidence="1">
    <location>
        <begin position="34"/>
        <end position="43"/>
    </location>
</feature>
<dbReference type="InterPro" id="IPR045852">
    <property type="entry name" value="UNC80_central"/>
</dbReference>
<sequence>MEARVSSQANPRKPPTKKFSLESLRPGHSHRSSSESALSASAEQKNSRSHSKFAPLKEVRERAFKKLPEGNPSLFSVEGSTSSGSLAYEESSRNHTTQASSSSRIDERLSKKGDPDSTPPIPTSSSIGWNSIRQHVLPVNNSSMDDFQHSHQHSPSSSSWNLALPRSQTPKPSRLVQRLGFRHVVDQAREVAEDDTRKFEMELRRACWIVRGLPDFPTLAKPTTHGTMGSTVHLPFMPNPTLSANTNASNTAPISQATKKSDYRRPQSVHQLVEKGNLVGSIASLHQVLSFYVGLANGGGSHTVLRFPSENLVLSTLCYPFLIHGKPGMEEEKALALQAFDLILRTWNPVDEVVAAERALFCIKVVLMLCPPVSSEPPGPPQTRFRMHALNALYNMTVPQDSFYPAHNPRIFMTLMHGLFMLLPAVQRCEALQTQGLHESLYMPPESQIPEEKKLIEIIEQVKTGSCGKLDRLSVEEEYSTLCLAKDSDRTLRDAIALEAWAKCVEFGSNELKRALIRHGVENYWTRTERHEYSPLTVTIKCRVLGSLTRAIISLLFTTNPLILSSSSSGPPIDLLVDDQARELREVDGTLVIWTLQTRVLPELDDLQETASGGTVIEAIRKDIVKVVLELLMSRTTSDRSLGGEEGRFSTGDGIGQLVSWSISMIGGWCRENNRLHWKTTFQQVLRAVYQEDQWRKILRITRAIIEVLPDEIRKLVLTIMLPVFQDRLVNSPLPLLSSDKSESSMVTNILGKELTSLIDAISRMHPQIFYKPLFTLAASSKEFAVANHLCSIVALARWLPDFWVRDAEMIAVAVMSEVSGGAKSRMQSASALDPTRQEYGVASLGQSVILVEVIGQFQKARKARDVPSHSTSSMPDNEIVEIAKFAFALEARLALLIEAKEKTTLVPFSQRLLFMMLFREIRLLTKSLKSIKWLPRLISWFVNYHDRRDELEDEMSNEIALIQEVYDIVKEVGRPPNQKHRSTMILSPPLERTPNTPAPVEQGTGISSAFDEKSDLLKGIGKGFAKRALKLMVALSTMITVEDSARIGTLLWEHHIEENDPSVLSSACFLMNICAEKTSLDLLANIEVDLQSLHENKRLQAIKKFSTLISWRFQILTQPLVTDRAHRPFKMPRTPLQFVATDIGSSLFVLEIDPNEVKDKQIPLELRKQLAEIGWESDDSPVNQQLEWIRTPMSNLPPLQIDKVEGNIAADNPLTPSLSPRSSPRSPELEKIEEISLLRRNSSSGGPLAGLKRRAIFVPTLGHLLPRIAAMMFDSSVAVACTARNLLVDLMRNDPGLLTRPVWDLFSGDEHDFTEAITTLSAFLHVRHVLPPAMAHTMFNHLAGLLKYASKQIDTEESLRKYAHAVPLLGKLANQVSNMSIREMRRAKLEILFVPSGSLWFPSSAPIGPMFPRGPGFDNPFEHEVSPRLVSITMIRISQNMLFLAMLKRNPAEVQVLRKNMVRLVLPSMDAGVEAPPLELKDFAPLNLSVVSDQSDLVRAKIRGLSQILSCTYLLLVAQVFRCMSRHLNDRNELAVLVDGINRILLEHGSDIGIVSHALIALMVASTRFKRLFASGGGYLLFMPAILKVYVEGETHHGIRHAIEYAVNRFYAHHEETFVFQSLSAVSQMFILPGIDGEWIGKHVYSLFASLHRSVPSSALDEAGIHGANKSQEREALIINTAEEKPQTFFAALRAKEGQNEKVLLSSEFPQEFEVKRLDADDLVRLFLTVVAHDLSVARAEQFLRTLRFLAPHFYEANLSARNVLQEGIEALGVILFRTLKPKTFDPTASQVNESVGGQTVGPNYNYEQLAEKTREPSDTTSMRIDYFQLVVTFTRAGGKLTNSSTRMTFEAVKSILREAPVTANISVLLGDYIRTSLIAPKGRKLKAVVHFLTDLVPIISTYAATLDLSAVFVPIAELTEDSTYASDPTFCQLVVEQICEAGLTACEQVSADKQLQSVPWRPAFIRLIACTLSLANADIIGQLGKHKPTYEMLMYIVLPLSLSMKSKADLDMSGTRIDPMFRNTQMRAWMRLFSFTVGCCEKSQTSDVGPLGPRLARSRSRDSRTSDGSQKTQLPLLLMALQVIKVLIVRGGRDLNTCLPEVWTRLSILLRSLLAEGDAEFALKKEASPTPSPIPSRRASGQLDFNRSTDIFATRPLSLGETSYRSPRFVDYCLWSMGELICVYQTPLFLQMRSFMHEKIHALEMEARQEGKFHSGQQRPSSVFSKPRMRHSNPSSPDTSPLLCAVNTSASADISFNSLRPDSLGIGYRPTPPALISSSSARGSPVISSNQGRSSTGPRIVHLGLVSPSQHRSISPGGGRGQIMMRVAMGDSTRVRSLTLIKQTYARLRVVQSRLGYQPLSWDSGLDSSSRGTTELWTKAKALKEIVKETQELMEEFEEGASGINTIDSDGEFVNGYDFLEYSSTT</sequence>
<feature type="region of interest" description="Disordered" evidence="1">
    <location>
        <begin position="2045"/>
        <end position="2072"/>
    </location>
</feature>
<feature type="domain" description="Protein UNC80 central region" evidence="2">
    <location>
        <begin position="993"/>
        <end position="1140"/>
    </location>
</feature>
<comment type="caution">
    <text evidence="4">The sequence shown here is derived from an EMBL/GenBank/DDBJ whole genome shotgun (WGS) entry which is preliminary data.</text>
</comment>
<proteinExistence type="predicted"/>
<feature type="compositionally biased region" description="Polar residues" evidence="1">
    <location>
        <begin position="94"/>
        <end position="103"/>
    </location>
</feature>
<evidence type="ECO:0000313" key="4">
    <source>
        <dbReference type="EMBL" id="KAG7095352.1"/>
    </source>
</evidence>
<evidence type="ECO:0000313" key="5">
    <source>
        <dbReference type="Proteomes" id="UP001049176"/>
    </source>
</evidence>
<dbReference type="InterPro" id="IPR046460">
    <property type="entry name" value="UNC80_C"/>
</dbReference>
<feature type="compositionally biased region" description="Basic and acidic residues" evidence="1">
    <location>
        <begin position="55"/>
        <end position="68"/>
    </location>
</feature>
<dbReference type="Pfam" id="PF20262">
    <property type="entry name" value="UNC80_C"/>
    <property type="match status" value="1"/>
</dbReference>
<dbReference type="InterPro" id="IPR016024">
    <property type="entry name" value="ARM-type_fold"/>
</dbReference>
<gene>
    <name evidence="4" type="ORF">E1B28_006112</name>
</gene>
<evidence type="ECO:0000259" key="3">
    <source>
        <dbReference type="Pfam" id="PF20262"/>
    </source>
</evidence>
<dbReference type="EMBL" id="CM032183">
    <property type="protein sequence ID" value="KAG7095352.1"/>
    <property type="molecule type" value="Genomic_DNA"/>
</dbReference>
<accession>A0A9P7S4U4</accession>
<dbReference type="GO" id="GO:0055080">
    <property type="term" value="P:monoatomic cation homeostasis"/>
    <property type="evidence" value="ECO:0007669"/>
    <property type="project" value="TreeGrafter"/>
</dbReference>
<dbReference type="GeneID" id="66075188"/>
<dbReference type="GO" id="GO:0005261">
    <property type="term" value="F:monoatomic cation channel activity"/>
    <property type="evidence" value="ECO:0007669"/>
    <property type="project" value="TreeGrafter"/>
</dbReference>
<feature type="compositionally biased region" description="Basic and acidic residues" evidence="1">
    <location>
        <begin position="104"/>
        <end position="115"/>
    </location>
</feature>
<feature type="compositionally biased region" description="Polar residues" evidence="1">
    <location>
        <begin position="2217"/>
        <end position="2226"/>
    </location>
</feature>